<evidence type="ECO:0000256" key="2">
    <source>
        <dbReference type="ARBA" id="ARBA00006168"/>
    </source>
</evidence>
<keyword evidence="4" id="KW-0227">DNA damage</keyword>
<dbReference type="GO" id="GO:0005524">
    <property type="term" value="F:ATP binding"/>
    <property type="evidence" value="ECO:0007669"/>
    <property type="project" value="UniProtKB-KW"/>
</dbReference>
<evidence type="ECO:0000256" key="6">
    <source>
        <dbReference type="ARBA" id="ARBA00023242"/>
    </source>
</evidence>
<comment type="subcellular location">
    <subcellularLocation>
        <location evidence="1">Nucleus</location>
    </subcellularLocation>
</comment>
<proteinExistence type="inferred from homology"/>
<keyword evidence="5" id="KW-0067">ATP-binding</keyword>
<keyword evidence="6" id="KW-0539">Nucleus</keyword>
<dbReference type="GO" id="GO:0003682">
    <property type="term" value="F:chromatin binding"/>
    <property type="evidence" value="ECO:0007669"/>
    <property type="project" value="TreeGrafter"/>
</dbReference>
<dbReference type="PANTHER" id="PTHR12172:SF0">
    <property type="entry name" value="CELL CYCLE CHECKPOINT PROTEIN RAD17"/>
    <property type="match status" value="1"/>
</dbReference>
<dbReference type="STRING" id="1561998.A0A1I7UC49"/>
<dbReference type="GO" id="GO:0033314">
    <property type="term" value="P:mitotic DNA replication checkpoint signaling"/>
    <property type="evidence" value="ECO:0007669"/>
    <property type="project" value="TreeGrafter"/>
</dbReference>
<dbReference type="GO" id="GO:0005634">
    <property type="term" value="C:nucleus"/>
    <property type="evidence" value="ECO:0007669"/>
    <property type="project" value="UniProtKB-SubCell"/>
</dbReference>
<protein>
    <submittedName>
        <fullName evidence="9">AAA domain-containing protein</fullName>
    </submittedName>
</protein>
<dbReference type="AlphaFoldDB" id="A0A1I7UC49"/>
<dbReference type="SUPFAM" id="SSF52540">
    <property type="entry name" value="P-loop containing nucleoside triphosphate hydrolases"/>
    <property type="match status" value="1"/>
</dbReference>
<dbReference type="WBParaSite" id="Csp11.Scaffold629.g7839.t1">
    <property type="protein sequence ID" value="Csp11.Scaffold629.g7839.t1"/>
    <property type="gene ID" value="Csp11.Scaffold629.g7839"/>
</dbReference>
<reference evidence="9" key="1">
    <citation type="submission" date="2016-11" db="UniProtKB">
        <authorList>
            <consortium name="WormBaseParasite"/>
        </authorList>
    </citation>
    <scope>IDENTIFICATION</scope>
</reference>
<dbReference type="Proteomes" id="UP000095282">
    <property type="component" value="Unplaced"/>
</dbReference>
<organism evidence="8 9">
    <name type="scientific">Caenorhabditis tropicalis</name>
    <dbReference type="NCBI Taxonomy" id="1561998"/>
    <lineage>
        <taxon>Eukaryota</taxon>
        <taxon>Metazoa</taxon>
        <taxon>Ecdysozoa</taxon>
        <taxon>Nematoda</taxon>
        <taxon>Chromadorea</taxon>
        <taxon>Rhabditida</taxon>
        <taxon>Rhabditina</taxon>
        <taxon>Rhabditomorpha</taxon>
        <taxon>Rhabditoidea</taxon>
        <taxon>Rhabditidae</taxon>
        <taxon>Peloderinae</taxon>
        <taxon>Caenorhabditis</taxon>
    </lineage>
</organism>
<evidence type="ECO:0000313" key="8">
    <source>
        <dbReference type="Proteomes" id="UP000095282"/>
    </source>
</evidence>
<dbReference type="Gene3D" id="3.40.50.300">
    <property type="entry name" value="P-loop containing nucleotide triphosphate hydrolases"/>
    <property type="match status" value="1"/>
</dbReference>
<evidence type="ECO:0000256" key="4">
    <source>
        <dbReference type="ARBA" id="ARBA00022763"/>
    </source>
</evidence>
<accession>A0A1I7UC49</accession>
<name>A0A1I7UC49_9PELO</name>
<dbReference type="eggNOG" id="KOG1970">
    <property type="taxonomic scope" value="Eukaryota"/>
</dbReference>
<dbReference type="GO" id="GO:0003689">
    <property type="term" value="F:DNA clamp loader activity"/>
    <property type="evidence" value="ECO:0007669"/>
    <property type="project" value="TreeGrafter"/>
</dbReference>
<evidence type="ECO:0000313" key="9">
    <source>
        <dbReference type="WBParaSite" id="Csp11.Scaffold629.g7839.t1"/>
    </source>
</evidence>
<dbReference type="InterPro" id="IPR027417">
    <property type="entry name" value="P-loop_NTPase"/>
</dbReference>
<dbReference type="PANTHER" id="PTHR12172">
    <property type="entry name" value="CELL CYCLE CHECKPOINT PROTEIN RAD17"/>
    <property type="match status" value="1"/>
</dbReference>
<dbReference type="GO" id="GO:0006281">
    <property type="term" value="P:DNA repair"/>
    <property type="evidence" value="ECO:0007669"/>
    <property type="project" value="InterPro"/>
</dbReference>
<keyword evidence="8" id="KW-1185">Reference proteome</keyword>
<dbReference type="GO" id="GO:0000077">
    <property type="term" value="P:DNA damage checkpoint signaling"/>
    <property type="evidence" value="ECO:0007669"/>
    <property type="project" value="TreeGrafter"/>
</dbReference>
<comment type="similarity">
    <text evidence="2">Belongs to the rad17/RAD24 family.</text>
</comment>
<evidence type="ECO:0000256" key="3">
    <source>
        <dbReference type="ARBA" id="ARBA00022741"/>
    </source>
</evidence>
<evidence type="ECO:0000256" key="7">
    <source>
        <dbReference type="ARBA" id="ARBA00023306"/>
    </source>
</evidence>
<keyword evidence="7" id="KW-0131">Cell cycle</keyword>
<evidence type="ECO:0000256" key="5">
    <source>
        <dbReference type="ARBA" id="ARBA00022840"/>
    </source>
</evidence>
<sequence length="510" mass="59077">MDYVENDLLTNEFAPKRRDELQIHNKKLKDLSNWLKNAFCDNNGSYGVLYLAGPTGSGKSTSVEVLCREQGIELIDYSPELLHDDCLEFEKPDTSQLIRFLIRRHGSLNGGSRKKLLFICELPDQAYNDPELFREELCDTLKHIRHPVIFCLTNNVSCWNLNPDKLFTADYMMKNYIDSISFNPVADTFMKKALSRASQLLRTPLSEAKLHSIGEHANGDLRIAMNMLQMNSVGPDANRKTGNRIVFASKANREDAMHMIGRILYAKRVNPNVPKINRFTQKRRKSAPVPEPTERTDLEYDPTEIITMSSMSTEKLNEFLFENEHVFCSDISKYRHVVDTISYCDALTSDWSAMRSFPDEYSAQITVRSVMWHNFKGSRPGTMYPIARPAIKNLERLITMTKNEMKRLPMIGEKHFSSLTATYKSIIQNIIDPQRIEFFLSRPMDVSWKKGKDKIEDELEKLCRLSYRGRKNPRKPETNKRFVQKKKVDEEVEEEKFTIEESSDDSFDDM</sequence>
<dbReference type="InterPro" id="IPR004582">
    <property type="entry name" value="Checkpoint_prot_Rad17_Rad24"/>
</dbReference>
<dbReference type="Pfam" id="PF03215">
    <property type="entry name" value="Rad17"/>
    <property type="match status" value="1"/>
</dbReference>
<keyword evidence="3" id="KW-0547">Nucleotide-binding</keyword>
<evidence type="ECO:0000256" key="1">
    <source>
        <dbReference type="ARBA" id="ARBA00004123"/>
    </source>
</evidence>